<organism evidence="2 3">
    <name type="scientific">Hibiscus sabdariffa</name>
    <name type="common">roselle</name>
    <dbReference type="NCBI Taxonomy" id="183260"/>
    <lineage>
        <taxon>Eukaryota</taxon>
        <taxon>Viridiplantae</taxon>
        <taxon>Streptophyta</taxon>
        <taxon>Embryophyta</taxon>
        <taxon>Tracheophyta</taxon>
        <taxon>Spermatophyta</taxon>
        <taxon>Magnoliopsida</taxon>
        <taxon>eudicotyledons</taxon>
        <taxon>Gunneridae</taxon>
        <taxon>Pentapetalae</taxon>
        <taxon>rosids</taxon>
        <taxon>malvids</taxon>
        <taxon>Malvales</taxon>
        <taxon>Malvaceae</taxon>
        <taxon>Malvoideae</taxon>
        <taxon>Hibiscus</taxon>
    </lineage>
</organism>
<dbReference type="EMBL" id="JBBPBN010000012">
    <property type="protein sequence ID" value="KAK9027224.1"/>
    <property type="molecule type" value="Genomic_DNA"/>
</dbReference>
<accession>A0ABR2SQ03</accession>
<proteinExistence type="predicted"/>
<keyword evidence="3" id="KW-1185">Reference proteome</keyword>
<comment type="caution">
    <text evidence="2">The sequence shown here is derived from an EMBL/GenBank/DDBJ whole genome shotgun (WGS) entry which is preliminary data.</text>
</comment>
<evidence type="ECO:0000313" key="2">
    <source>
        <dbReference type="EMBL" id="KAK9027224.1"/>
    </source>
</evidence>
<gene>
    <name evidence="2" type="ORF">V6N11_067063</name>
</gene>
<reference evidence="2 3" key="1">
    <citation type="journal article" date="2024" name="G3 (Bethesda)">
        <title>Genome assembly of Hibiscus sabdariffa L. provides insights into metabolisms of medicinal natural products.</title>
        <authorList>
            <person name="Kim T."/>
        </authorList>
    </citation>
    <scope>NUCLEOTIDE SEQUENCE [LARGE SCALE GENOMIC DNA]</scope>
    <source>
        <strain evidence="2">TK-2024</strain>
        <tissue evidence="2">Old leaves</tissue>
    </source>
</reference>
<dbReference type="Proteomes" id="UP001396334">
    <property type="component" value="Unassembled WGS sequence"/>
</dbReference>
<feature type="region of interest" description="Disordered" evidence="1">
    <location>
        <begin position="1"/>
        <end position="39"/>
    </location>
</feature>
<feature type="compositionally biased region" description="Polar residues" evidence="1">
    <location>
        <begin position="1"/>
        <end position="19"/>
    </location>
</feature>
<evidence type="ECO:0000313" key="3">
    <source>
        <dbReference type="Proteomes" id="UP001396334"/>
    </source>
</evidence>
<evidence type="ECO:0000256" key="1">
    <source>
        <dbReference type="SAM" id="MobiDB-lite"/>
    </source>
</evidence>
<protein>
    <submittedName>
        <fullName evidence="2">Uncharacterized protein</fullName>
    </submittedName>
</protein>
<name>A0ABR2SQ03_9ROSI</name>
<sequence length="169" mass="18447">MEGNNSYGHGSSWADQWDTSDPAAPTTVSNKKKAAAVAQPRSTSRSLRCLMMAAIIMDAIAMAMPIPIRCSSDGGLGSPFVSLVYKGTVSLSYNKMNTDVLMMSNVNILAGGIWKFETVVSMSRQPRIPGLWPHKSSCKMSYLIAFLPHPPRRTDRLQMHQAQAKGFIA</sequence>